<dbReference type="AlphaFoldDB" id="A0A7X2Z828"/>
<evidence type="ECO:0000313" key="1">
    <source>
        <dbReference type="EMBL" id="MUG69413.1"/>
    </source>
</evidence>
<dbReference type="EMBL" id="WNZX01000001">
    <property type="protein sequence ID" value="MUG69413.1"/>
    <property type="molecule type" value="Genomic_DNA"/>
</dbReference>
<organism evidence="1 2">
    <name type="scientific">Paenibacillus validus</name>
    <dbReference type="NCBI Taxonomy" id="44253"/>
    <lineage>
        <taxon>Bacteria</taxon>
        <taxon>Bacillati</taxon>
        <taxon>Bacillota</taxon>
        <taxon>Bacilli</taxon>
        <taxon>Bacillales</taxon>
        <taxon>Paenibacillaceae</taxon>
        <taxon>Paenibacillus</taxon>
    </lineage>
</organism>
<accession>A0A7X2Z828</accession>
<proteinExistence type="predicted"/>
<keyword evidence="2" id="KW-1185">Reference proteome</keyword>
<evidence type="ECO:0000313" key="2">
    <source>
        <dbReference type="Proteomes" id="UP000450917"/>
    </source>
</evidence>
<reference evidence="1 2" key="1">
    <citation type="submission" date="2019-11" db="EMBL/GenBank/DDBJ databases">
        <title>Draft genome sequences of five Paenibacillus species of dairy origin.</title>
        <authorList>
            <person name="Olajide A.M."/>
            <person name="Chen S."/>
            <person name="Lapointe G."/>
        </authorList>
    </citation>
    <scope>NUCLEOTIDE SEQUENCE [LARGE SCALE GENOMIC DNA]</scope>
    <source>
        <strain evidence="1 2">2CS3</strain>
    </source>
</reference>
<dbReference type="RefSeq" id="WP_127607457.1">
    <property type="nucleotide sequence ID" value="NZ_JARTHJ010000177.1"/>
</dbReference>
<name>A0A7X2Z828_9BACL</name>
<protein>
    <submittedName>
        <fullName evidence="1">Uncharacterized protein</fullName>
    </submittedName>
</protein>
<gene>
    <name evidence="1" type="ORF">GNP93_01855</name>
</gene>
<sequence length="73" mass="8492">MAETYRKSKVEHYVSRLLLRKNALKRQVEQAEFVEMKDFFRGQLAAIDLIIDELTAEFALEESHTKIEGESCS</sequence>
<comment type="caution">
    <text evidence="1">The sequence shown here is derived from an EMBL/GenBank/DDBJ whole genome shotgun (WGS) entry which is preliminary data.</text>
</comment>
<dbReference type="Proteomes" id="UP000450917">
    <property type="component" value="Unassembled WGS sequence"/>
</dbReference>